<organism evidence="2 3">
    <name type="scientific">Porphyromonas levii</name>
    <dbReference type="NCBI Taxonomy" id="28114"/>
    <lineage>
        <taxon>Bacteria</taxon>
        <taxon>Pseudomonadati</taxon>
        <taxon>Bacteroidota</taxon>
        <taxon>Bacteroidia</taxon>
        <taxon>Bacteroidales</taxon>
        <taxon>Porphyromonadaceae</taxon>
        <taxon>Porphyromonas</taxon>
    </lineage>
</organism>
<proteinExistence type="predicted"/>
<comment type="caution">
    <text evidence="2">The sequence shown here is derived from an EMBL/GenBank/DDBJ whole genome shotgun (WGS) entry which is preliminary data.</text>
</comment>
<evidence type="ECO:0000313" key="2">
    <source>
        <dbReference type="EMBL" id="TFH93765.1"/>
    </source>
</evidence>
<name>A0A4Y8WMB8_9PORP</name>
<evidence type="ECO:0000256" key="1">
    <source>
        <dbReference type="SAM" id="MobiDB-lite"/>
    </source>
</evidence>
<dbReference type="EMBL" id="SPNC01000359">
    <property type="protein sequence ID" value="TFH93765.1"/>
    <property type="molecule type" value="Genomic_DNA"/>
</dbReference>
<accession>A0A4Y8WMB8</accession>
<dbReference type="RefSeq" id="WP_134852735.1">
    <property type="nucleotide sequence ID" value="NZ_CP197400.1"/>
</dbReference>
<keyword evidence="3" id="KW-1185">Reference proteome</keyword>
<protein>
    <submittedName>
        <fullName evidence="2">Uncharacterized protein</fullName>
    </submittedName>
</protein>
<feature type="compositionally biased region" description="Polar residues" evidence="1">
    <location>
        <begin position="34"/>
        <end position="59"/>
    </location>
</feature>
<sequence>MSTMNLSTSFLEVLREEEMVYLEGGSFMNEESRSQTNNGSGKCEGTNNADGRCSGTNNADGLCHATIEMS</sequence>
<evidence type="ECO:0000313" key="3">
    <source>
        <dbReference type="Proteomes" id="UP000297225"/>
    </source>
</evidence>
<dbReference type="GeneID" id="66798224"/>
<dbReference type="AlphaFoldDB" id="A0A4Y8WMB8"/>
<dbReference type="Proteomes" id="UP000297225">
    <property type="component" value="Unassembled WGS sequence"/>
</dbReference>
<feature type="region of interest" description="Disordered" evidence="1">
    <location>
        <begin position="27"/>
        <end position="59"/>
    </location>
</feature>
<reference evidence="2 3" key="1">
    <citation type="submission" date="2019-03" db="EMBL/GenBank/DDBJ databases">
        <title>Porphyromonas levii Isolated from the Uterus of Dairy Cows.</title>
        <authorList>
            <person name="Francis A.M."/>
        </authorList>
    </citation>
    <scope>NUCLEOTIDE SEQUENCE [LARGE SCALE GENOMIC DNA]</scope>
    <source>
        <strain evidence="2 3">AF5678</strain>
    </source>
</reference>
<gene>
    <name evidence="2" type="ORF">E4P47_10200</name>
</gene>